<name>A0A2N9GLX9_FAGSY</name>
<evidence type="ECO:0000256" key="1">
    <source>
        <dbReference type="SAM" id="Phobius"/>
    </source>
</evidence>
<keyword evidence="1" id="KW-0812">Transmembrane</keyword>
<sequence length="106" mass="11566">MLKMNKDHQSAVLWWSLLLSGGSLGGHGSSLGFICSCLVFSITSPMIACVAVDIFVKYLLYLMVNGENQLPCVMMMAWRVVLFAFEKHSISASSAVPKGGKRASYM</sequence>
<feature type="signal peptide" evidence="2">
    <location>
        <begin position="1"/>
        <end position="25"/>
    </location>
</feature>
<organism evidence="3">
    <name type="scientific">Fagus sylvatica</name>
    <name type="common">Beechnut</name>
    <dbReference type="NCBI Taxonomy" id="28930"/>
    <lineage>
        <taxon>Eukaryota</taxon>
        <taxon>Viridiplantae</taxon>
        <taxon>Streptophyta</taxon>
        <taxon>Embryophyta</taxon>
        <taxon>Tracheophyta</taxon>
        <taxon>Spermatophyta</taxon>
        <taxon>Magnoliopsida</taxon>
        <taxon>eudicotyledons</taxon>
        <taxon>Gunneridae</taxon>
        <taxon>Pentapetalae</taxon>
        <taxon>rosids</taxon>
        <taxon>fabids</taxon>
        <taxon>Fagales</taxon>
        <taxon>Fagaceae</taxon>
        <taxon>Fagus</taxon>
    </lineage>
</organism>
<keyword evidence="1" id="KW-0472">Membrane</keyword>
<evidence type="ECO:0000313" key="3">
    <source>
        <dbReference type="EMBL" id="SPD00410.1"/>
    </source>
</evidence>
<evidence type="ECO:0000256" key="2">
    <source>
        <dbReference type="SAM" id="SignalP"/>
    </source>
</evidence>
<proteinExistence type="predicted"/>
<dbReference type="EMBL" id="OIVN01002085">
    <property type="protein sequence ID" value="SPD00410.1"/>
    <property type="molecule type" value="Genomic_DNA"/>
</dbReference>
<feature type="transmembrane region" description="Helical" evidence="1">
    <location>
        <begin position="38"/>
        <end position="60"/>
    </location>
</feature>
<keyword evidence="1" id="KW-1133">Transmembrane helix</keyword>
<feature type="chain" id="PRO_5014945225" evidence="2">
    <location>
        <begin position="26"/>
        <end position="106"/>
    </location>
</feature>
<protein>
    <submittedName>
        <fullName evidence="3">Uncharacterized protein</fullName>
    </submittedName>
</protein>
<reference evidence="3" key="1">
    <citation type="submission" date="2018-02" db="EMBL/GenBank/DDBJ databases">
        <authorList>
            <person name="Cohen D.B."/>
            <person name="Kent A.D."/>
        </authorList>
    </citation>
    <scope>NUCLEOTIDE SEQUENCE</scope>
</reference>
<dbReference type="AlphaFoldDB" id="A0A2N9GLX9"/>
<gene>
    <name evidence="3" type="ORF">FSB_LOCUS28292</name>
</gene>
<keyword evidence="2" id="KW-0732">Signal</keyword>
<accession>A0A2N9GLX9</accession>